<feature type="non-terminal residue" evidence="1">
    <location>
        <position position="1"/>
    </location>
</feature>
<dbReference type="KEGG" id="dya:Dyak_GE28364"/>
<name>A0A0R1DN27_DROYA</name>
<sequence length="40" mass="4531">SGCLGMSIDAVQKAFRRMIKDVLPPTYPDMQIKSIFVNFI</sequence>
<reference evidence="1 2" key="2">
    <citation type="journal article" date="2007" name="PLoS Biol.">
        <title>Principles of genome evolution in the Drosophila melanogaster species group.</title>
        <authorList>
            <person name="Ranz J.M."/>
            <person name="Maurin D."/>
            <person name="Chan Y.S."/>
            <person name="von Grotthuss M."/>
            <person name="Hillier L.W."/>
            <person name="Roote J."/>
            <person name="Ashburner M."/>
            <person name="Bergman C.M."/>
        </authorList>
    </citation>
    <scope>NUCLEOTIDE SEQUENCE [LARGE SCALE GENOMIC DNA]</scope>
    <source>
        <strain evidence="2">Tai18E2 / Tucson 14021-0261.01</strain>
    </source>
</reference>
<reference evidence="1 2" key="1">
    <citation type="journal article" date="2007" name="Nature">
        <title>Evolution of genes and genomes on the Drosophila phylogeny.</title>
        <authorList>
            <consortium name="Drosophila 12 Genomes Consortium"/>
            <person name="Clark A.G."/>
            <person name="Eisen M.B."/>
            <person name="Smith D.R."/>
            <person name="Bergman C.M."/>
            <person name="Oliver B."/>
            <person name="Markow T.A."/>
            <person name="Kaufman T.C."/>
            <person name="Kellis M."/>
            <person name="Gelbart W."/>
            <person name="Iyer V.N."/>
            <person name="Pollard D.A."/>
            <person name="Sackton T.B."/>
            <person name="Larracuente A.M."/>
            <person name="Singh N.D."/>
            <person name="Abad J.P."/>
            <person name="Abt D.N."/>
            <person name="Adryan B."/>
            <person name="Aguade M."/>
            <person name="Akashi H."/>
            <person name="Anderson W.W."/>
            <person name="Aquadro C.F."/>
            <person name="Ardell D.H."/>
            <person name="Arguello R."/>
            <person name="Artieri C.G."/>
            <person name="Barbash D.A."/>
            <person name="Barker D."/>
            <person name="Barsanti P."/>
            <person name="Batterham P."/>
            <person name="Batzoglou S."/>
            <person name="Begun D."/>
            <person name="Bhutkar A."/>
            <person name="Blanco E."/>
            <person name="Bosak S.A."/>
            <person name="Bradley R.K."/>
            <person name="Brand A.D."/>
            <person name="Brent M.R."/>
            <person name="Brooks A.N."/>
            <person name="Brown R.H."/>
            <person name="Butlin R.K."/>
            <person name="Caggese C."/>
            <person name="Calvi B.R."/>
            <person name="Bernardo de Carvalho A."/>
            <person name="Caspi A."/>
            <person name="Castrezana S."/>
            <person name="Celniker S.E."/>
            <person name="Chang J.L."/>
            <person name="Chapple C."/>
            <person name="Chatterji S."/>
            <person name="Chinwalla A."/>
            <person name="Civetta A."/>
            <person name="Clifton S.W."/>
            <person name="Comeron J.M."/>
            <person name="Costello J.C."/>
            <person name="Coyne J.A."/>
            <person name="Daub J."/>
            <person name="David R.G."/>
            <person name="Delcher A.L."/>
            <person name="Delehaunty K."/>
            <person name="Do C.B."/>
            <person name="Ebling H."/>
            <person name="Edwards K."/>
            <person name="Eickbush T."/>
            <person name="Evans J.D."/>
            <person name="Filipski A."/>
            <person name="Findeiss S."/>
            <person name="Freyhult E."/>
            <person name="Fulton L."/>
            <person name="Fulton R."/>
            <person name="Garcia A.C."/>
            <person name="Gardiner A."/>
            <person name="Garfield D.A."/>
            <person name="Garvin B.E."/>
            <person name="Gibson G."/>
            <person name="Gilbert D."/>
            <person name="Gnerre S."/>
            <person name="Godfrey J."/>
            <person name="Good R."/>
            <person name="Gotea V."/>
            <person name="Gravely B."/>
            <person name="Greenberg A.J."/>
            <person name="Griffiths-Jones S."/>
            <person name="Gross S."/>
            <person name="Guigo R."/>
            <person name="Gustafson E.A."/>
            <person name="Haerty W."/>
            <person name="Hahn M.W."/>
            <person name="Halligan D.L."/>
            <person name="Halpern A.L."/>
            <person name="Halter G.M."/>
            <person name="Han M.V."/>
            <person name="Heger A."/>
            <person name="Hillier L."/>
            <person name="Hinrichs A.S."/>
            <person name="Holmes I."/>
            <person name="Hoskins R.A."/>
            <person name="Hubisz M.J."/>
            <person name="Hultmark D."/>
            <person name="Huntley M.A."/>
            <person name="Jaffe D.B."/>
            <person name="Jagadeeshan S."/>
            <person name="Jeck W.R."/>
            <person name="Johnson J."/>
            <person name="Jones C.D."/>
            <person name="Jordan W.C."/>
            <person name="Karpen G.H."/>
            <person name="Kataoka E."/>
            <person name="Keightley P.D."/>
            <person name="Kheradpour P."/>
            <person name="Kirkness E.F."/>
            <person name="Koerich L.B."/>
            <person name="Kristiansen K."/>
            <person name="Kudrna D."/>
            <person name="Kulathinal R.J."/>
            <person name="Kumar S."/>
            <person name="Kwok R."/>
            <person name="Lander E."/>
            <person name="Langley C.H."/>
            <person name="Lapoint R."/>
            <person name="Lazzaro B.P."/>
            <person name="Lee S.J."/>
            <person name="Levesque L."/>
            <person name="Li R."/>
            <person name="Lin C.F."/>
            <person name="Lin M.F."/>
            <person name="Lindblad-Toh K."/>
            <person name="Llopart A."/>
            <person name="Long M."/>
            <person name="Low L."/>
            <person name="Lozovsky E."/>
            <person name="Lu J."/>
            <person name="Luo M."/>
            <person name="Machado C.A."/>
            <person name="Makalowski W."/>
            <person name="Marzo M."/>
            <person name="Matsuda M."/>
            <person name="Matzkin L."/>
            <person name="McAllister B."/>
            <person name="McBride C.S."/>
            <person name="McKernan B."/>
            <person name="McKernan K."/>
            <person name="Mendez-Lago M."/>
            <person name="Minx P."/>
            <person name="Mollenhauer M.U."/>
            <person name="Montooth K."/>
            <person name="Mount S.M."/>
            <person name="Mu X."/>
            <person name="Myers E."/>
            <person name="Negre B."/>
            <person name="Newfeld S."/>
            <person name="Nielsen R."/>
            <person name="Noor M.A."/>
            <person name="O'Grady P."/>
            <person name="Pachter L."/>
            <person name="Papaceit M."/>
            <person name="Parisi M.J."/>
            <person name="Parisi M."/>
            <person name="Parts L."/>
            <person name="Pedersen J.S."/>
            <person name="Pesole G."/>
            <person name="Phillippy A.M."/>
            <person name="Ponting C.P."/>
            <person name="Pop M."/>
            <person name="Porcelli D."/>
            <person name="Powell J.R."/>
            <person name="Prohaska S."/>
            <person name="Pruitt K."/>
            <person name="Puig M."/>
            <person name="Quesneville H."/>
            <person name="Ram K.R."/>
            <person name="Rand D."/>
            <person name="Rasmussen M.D."/>
            <person name="Reed L.K."/>
            <person name="Reenan R."/>
            <person name="Reily A."/>
            <person name="Remington K.A."/>
            <person name="Rieger T.T."/>
            <person name="Ritchie M.G."/>
            <person name="Robin C."/>
            <person name="Rogers Y.H."/>
            <person name="Rohde C."/>
            <person name="Rozas J."/>
            <person name="Rubenfield M.J."/>
            <person name="Ruiz A."/>
            <person name="Russo S."/>
            <person name="Salzberg S.L."/>
            <person name="Sanchez-Gracia A."/>
            <person name="Saranga D.J."/>
            <person name="Sato H."/>
            <person name="Schaeffer S.W."/>
            <person name="Schatz M.C."/>
            <person name="Schlenke T."/>
            <person name="Schwartz R."/>
            <person name="Segarra C."/>
            <person name="Singh R.S."/>
            <person name="Sirot L."/>
            <person name="Sirota M."/>
            <person name="Sisneros N.B."/>
            <person name="Smith C.D."/>
            <person name="Smith T.F."/>
            <person name="Spieth J."/>
            <person name="Stage D.E."/>
            <person name="Stark A."/>
            <person name="Stephan W."/>
            <person name="Strausberg R.L."/>
            <person name="Strempel S."/>
            <person name="Sturgill D."/>
            <person name="Sutton G."/>
            <person name="Sutton G.G."/>
            <person name="Tao W."/>
            <person name="Teichmann S."/>
            <person name="Tobari Y.N."/>
            <person name="Tomimura Y."/>
            <person name="Tsolas J.M."/>
            <person name="Valente V.L."/>
            <person name="Venter E."/>
            <person name="Venter J.C."/>
            <person name="Vicario S."/>
            <person name="Vieira F.G."/>
            <person name="Vilella A.J."/>
            <person name="Villasante A."/>
            <person name="Walenz B."/>
            <person name="Wang J."/>
            <person name="Wasserman M."/>
            <person name="Watts T."/>
            <person name="Wilson D."/>
            <person name="Wilson R.K."/>
            <person name="Wing R.A."/>
            <person name="Wolfner M.F."/>
            <person name="Wong A."/>
            <person name="Wong G.K."/>
            <person name="Wu C.I."/>
            <person name="Wu G."/>
            <person name="Yamamoto D."/>
            <person name="Yang H.P."/>
            <person name="Yang S.P."/>
            <person name="Yorke J.A."/>
            <person name="Yoshida K."/>
            <person name="Zdobnov E."/>
            <person name="Zhang P."/>
            <person name="Zhang Y."/>
            <person name="Zimin A.V."/>
            <person name="Baldwin J."/>
            <person name="Abdouelleil A."/>
            <person name="Abdulkadir J."/>
            <person name="Abebe A."/>
            <person name="Abera B."/>
            <person name="Abreu J."/>
            <person name="Acer S.C."/>
            <person name="Aftuck L."/>
            <person name="Alexander A."/>
            <person name="An P."/>
            <person name="Anderson E."/>
            <person name="Anderson S."/>
            <person name="Arachi H."/>
            <person name="Azer M."/>
            <person name="Bachantsang P."/>
            <person name="Barry A."/>
            <person name="Bayul T."/>
            <person name="Berlin A."/>
            <person name="Bessette D."/>
            <person name="Bloom T."/>
            <person name="Blye J."/>
            <person name="Boguslavskiy L."/>
            <person name="Bonnet C."/>
            <person name="Boukhgalter B."/>
            <person name="Bourzgui I."/>
            <person name="Brown A."/>
            <person name="Cahill P."/>
            <person name="Channer S."/>
            <person name="Cheshatsang Y."/>
            <person name="Chuda L."/>
            <person name="Citroen M."/>
            <person name="Collymore A."/>
            <person name="Cooke P."/>
            <person name="Costello M."/>
            <person name="D'Aco K."/>
            <person name="Daza R."/>
            <person name="De Haan G."/>
            <person name="DeGray S."/>
            <person name="DeMaso C."/>
            <person name="Dhargay N."/>
            <person name="Dooley K."/>
            <person name="Dooley E."/>
            <person name="Doricent M."/>
            <person name="Dorje P."/>
            <person name="Dorjee K."/>
            <person name="Dupes A."/>
            <person name="Elong R."/>
            <person name="Falk J."/>
            <person name="Farina A."/>
            <person name="Faro S."/>
            <person name="Ferguson D."/>
            <person name="Fisher S."/>
            <person name="Foley C.D."/>
            <person name="Franke A."/>
            <person name="Friedrich D."/>
            <person name="Gadbois L."/>
            <person name="Gearin G."/>
            <person name="Gearin C.R."/>
            <person name="Giannoukos G."/>
            <person name="Goode T."/>
            <person name="Graham J."/>
            <person name="Grandbois E."/>
            <person name="Grewal S."/>
            <person name="Gyaltsen K."/>
            <person name="Hafez N."/>
            <person name="Hagos B."/>
            <person name="Hall J."/>
            <person name="Henson C."/>
            <person name="Hollinger A."/>
            <person name="Honan T."/>
            <person name="Huard M.D."/>
            <person name="Hughes L."/>
            <person name="Hurhula B."/>
            <person name="Husby M.E."/>
            <person name="Kamat A."/>
            <person name="Kanga B."/>
            <person name="Kashin S."/>
            <person name="Khazanovich D."/>
            <person name="Kisner P."/>
            <person name="Lance K."/>
            <person name="Lara M."/>
            <person name="Lee W."/>
            <person name="Lennon N."/>
            <person name="Letendre F."/>
            <person name="LeVine R."/>
            <person name="Lipovsky A."/>
            <person name="Liu X."/>
            <person name="Liu J."/>
            <person name="Liu S."/>
            <person name="Lokyitsang T."/>
            <person name="Lokyitsang Y."/>
            <person name="Lubonja R."/>
            <person name="Lui A."/>
            <person name="MacDonald P."/>
            <person name="Magnisalis V."/>
            <person name="Maru K."/>
            <person name="Matthews C."/>
            <person name="McCusker W."/>
            <person name="McDonough S."/>
            <person name="Mehta T."/>
            <person name="Meldrim J."/>
            <person name="Meneus L."/>
            <person name="Mihai O."/>
            <person name="Mihalev A."/>
            <person name="Mihova T."/>
            <person name="Mittelman R."/>
            <person name="Mlenga V."/>
            <person name="Montmayeur A."/>
            <person name="Mulrain L."/>
            <person name="Navidi A."/>
            <person name="Naylor J."/>
            <person name="Negash T."/>
            <person name="Nguyen T."/>
            <person name="Nguyen N."/>
            <person name="Nicol R."/>
            <person name="Norbu C."/>
            <person name="Norbu N."/>
            <person name="Novod N."/>
            <person name="O'Neill B."/>
            <person name="Osman S."/>
            <person name="Markiewicz E."/>
            <person name="Oyono O.L."/>
            <person name="Patti C."/>
            <person name="Phunkhang P."/>
            <person name="Pierre F."/>
            <person name="Priest M."/>
            <person name="Raghuraman S."/>
            <person name="Rege F."/>
            <person name="Reyes R."/>
            <person name="Rise C."/>
            <person name="Rogov P."/>
            <person name="Ross K."/>
            <person name="Ryan E."/>
            <person name="Settipalli S."/>
            <person name="Shea T."/>
            <person name="Sherpa N."/>
            <person name="Shi L."/>
            <person name="Shih D."/>
            <person name="Sparrow T."/>
            <person name="Spaulding J."/>
            <person name="Stalker J."/>
            <person name="Stange-Thomann N."/>
            <person name="Stavropoulos S."/>
            <person name="Stone C."/>
            <person name="Strader C."/>
            <person name="Tesfaye S."/>
            <person name="Thomson T."/>
            <person name="Thoulutsang Y."/>
            <person name="Thoulutsang D."/>
            <person name="Topham K."/>
            <person name="Topping I."/>
            <person name="Tsamla T."/>
            <person name="Vassiliev H."/>
            <person name="Vo A."/>
            <person name="Wangchuk T."/>
            <person name="Wangdi T."/>
            <person name="Weiand M."/>
            <person name="Wilkinson J."/>
            <person name="Wilson A."/>
            <person name="Yadav S."/>
            <person name="Young G."/>
            <person name="Yu Q."/>
            <person name="Zembek L."/>
            <person name="Zhong D."/>
            <person name="Zimmer A."/>
            <person name="Zwirko Z."/>
            <person name="Jaffe D.B."/>
            <person name="Alvarez P."/>
            <person name="Brockman W."/>
            <person name="Butler J."/>
            <person name="Chin C."/>
            <person name="Gnerre S."/>
            <person name="Grabherr M."/>
            <person name="Kleber M."/>
            <person name="Mauceli E."/>
            <person name="MacCallum I."/>
        </authorList>
    </citation>
    <scope>NUCLEOTIDE SEQUENCE [LARGE SCALE GENOMIC DNA]</scope>
    <source>
        <strain evidence="2">Tai18E2 / Tucson 14021-0261.01</strain>
    </source>
</reference>
<accession>A0A0R1DN27</accession>
<protein>
    <submittedName>
        <fullName evidence="1">Uncharacterized protein</fullName>
    </submittedName>
</protein>
<organism evidence="1 2">
    <name type="scientific">Drosophila yakuba</name>
    <name type="common">Fruit fly</name>
    <dbReference type="NCBI Taxonomy" id="7245"/>
    <lineage>
        <taxon>Eukaryota</taxon>
        <taxon>Metazoa</taxon>
        <taxon>Ecdysozoa</taxon>
        <taxon>Arthropoda</taxon>
        <taxon>Hexapoda</taxon>
        <taxon>Insecta</taxon>
        <taxon>Pterygota</taxon>
        <taxon>Neoptera</taxon>
        <taxon>Endopterygota</taxon>
        <taxon>Diptera</taxon>
        <taxon>Brachycera</taxon>
        <taxon>Muscomorpha</taxon>
        <taxon>Ephydroidea</taxon>
        <taxon>Drosophilidae</taxon>
        <taxon>Drosophila</taxon>
        <taxon>Sophophora</taxon>
    </lineage>
</organism>
<evidence type="ECO:0000313" key="1">
    <source>
        <dbReference type="EMBL" id="KRJ98318.1"/>
    </source>
</evidence>
<proteinExistence type="predicted"/>
<dbReference type="AlphaFoldDB" id="A0A0R1DN27"/>
<dbReference type="EMBL" id="CM000157">
    <property type="protein sequence ID" value="KRJ98318.1"/>
    <property type="molecule type" value="Genomic_DNA"/>
</dbReference>
<dbReference type="Proteomes" id="UP000002282">
    <property type="component" value="Chromosome 2L"/>
</dbReference>
<keyword evidence="2" id="KW-1185">Reference proteome</keyword>
<evidence type="ECO:0000313" key="2">
    <source>
        <dbReference type="Proteomes" id="UP000002282"/>
    </source>
</evidence>
<gene>
    <name evidence="1" type="primary">Dyak\GE28364</name>
    <name evidence="1" type="synonym">GE28364</name>
    <name evidence="1" type="ORF">Dyak_GE28364</name>
</gene>